<dbReference type="RefSeq" id="WP_115366273.1">
    <property type="nucleotide sequence ID" value="NZ_QBKA01000002.1"/>
</dbReference>
<dbReference type="Proteomes" id="UP000253727">
    <property type="component" value="Unassembled WGS sequence"/>
</dbReference>
<dbReference type="GO" id="GO:0000160">
    <property type="term" value="P:phosphorelay signal transduction system"/>
    <property type="evidence" value="ECO:0007669"/>
    <property type="project" value="InterPro"/>
</dbReference>
<dbReference type="SUPFAM" id="SSF47226">
    <property type="entry name" value="Histidine-containing phosphotransfer domain, HPT domain"/>
    <property type="match status" value="1"/>
</dbReference>
<dbReference type="AlphaFoldDB" id="A0A369Q559"/>
<protein>
    <recommendedName>
        <fullName evidence="3">HPt domain-containing protein</fullName>
    </recommendedName>
</protein>
<evidence type="ECO:0000313" key="2">
    <source>
        <dbReference type="Proteomes" id="UP000253727"/>
    </source>
</evidence>
<organism evidence="1 2">
    <name type="scientific">Alteripontixanthobacter maritimus</name>
    <dbReference type="NCBI Taxonomy" id="2161824"/>
    <lineage>
        <taxon>Bacteria</taxon>
        <taxon>Pseudomonadati</taxon>
        <taxon>Pseudomonadota</taxon>
        <taxon>Alphaproteobacteria</taxon>
        <taxon>Sphingomonadales</taxon>
        <taxon>Erythrobacteraceae</taxon>
        <taxon>Alteripontixanthobacter</taxon>
    </lineage>
</organism>
<dbReference type="Gene3D" id="1.20.120.160">
    <property type="entry name" value="HPT domain"/>
    <property type="match status" value="1"/>
</dbReference>
<dbReference type="OrthoDB" id="7427752at2"/>
<sequence length="103" mass="10639">MVQEDGAFDSTLAAAAGDDPALHAELRAAFAESLAGHIDLLSRARCDGNWVVAAQRIKGLAASFHVLPLMDLADAAVSSAPGEPGILRKLNAILVEFTSSPAD</sequence>
<evidence type="ECO:0008006" key="3">
    <source>
        <dbReference type="Google" id="ProtNLM"/>
    </source>
</evidence>
<keyword evidence="2" id="KW-1185">Reference proteome</keyword>
<gene>
    <name evidence="1" type="ORF">HME9302_01230</name>
</gene>
<name>A0A369Q559_9SPHN</name>
<evidence type="ECO:0000313" key="1">
    <source>
        <dbReference type="EMBL" id="RDC60031.1"/>
    </source>
</evidence>
<dbReference type="InterPro" id="IPR036641">
    <property type="entry name" value="HPT_dom_sf"/>
</dbReference>
<reference evidence="1 2" key="1">
    <citation type="submission" date="2018-04" db="EMBL/GenBank/DDBJ databases">
        <title>Altererythrobacter sp. HME9302 genome sequencing and assembly.</title>
        <authorList>
            <person name="Kang H."/>
            <person name="Kim H."/>
            <person name="Joh K."/>
        </authorList>
    </citation>
    <scope>NUCLEOTIDE SEQUENCE [LARGE SCALE GENOMIC DNA]</scope>
    <source>
        <strain evidence="1 2">HME9302</strain>
    </source>
</reference>
<accession>A0A369Q559</accession>
<dbReference type="EMBL" id="QBKA01000002">
    <property type="protein sequence ID" value="RDC60031.1"/>
    <property type="molecule type" value="Genomic_DNA"/>
</dbReference>
<comment type="caution">
    <text evidence="1">The sequence shown here is derived from an EMBL/GenBank/DDBJ whole genome shotgun (WGS) entry which is preliminary data.</text>
</comment>
<proteinExistence type="predicted"/>